<comment type="caution">
    <text evidence="1">The sequence shown here is derived from an EMBL/GenBank/DDBJ whole genome shotgun (WGS) entry which is preliminary data.</text>
</comment>
<accession>A0A7J7Y8R2</accession>
<dbReference type="PANTHER" id="PTHR16230:SF5">
    <property type="entry name" value="BREAST CARCINOMA-AMPLIFIED SEQUENCE 4"/>
    <property type="match status" value="1"/>
</dbReference>
<proteinExistence type="predicted"/>
<evidence type="ECO:0000313" key="2">
    <source>
        <dbReference type="Proteomes" id="UP000558488"/>
    </source>
</evidence>
<gene>
    <name evidence="1" type="ORF">mPipKuh1_001384</name>
</gene>
<dbReference type="PANTHER" id="PTHR16230">
    <property type="entry name" value="CAPPUCCINO"/>
    <property type="match status" value="1"/>
</dbReference>
<dbReference type="EMBL" id="JACAGB010000006">
    <property type="protein sequence ID" value="KAF6357890.1"/>
    <property type="molecule type" value="Genomic_DNA"/>
</dbReference>
<dbReference type="Proteomes" id="UP000558488">
    <property type="component" value="Unassembled WGS sequence"/>
</dbReference>
<sequence length="126" mass="13549">MSRAGADQPEPLCSGARGLALFLTPEPGSEAKEVEEAIKGMLLRLEEICSRAGMIRSDTSQILEENIPLLQAKVADMLASAPEWTSWDLPRPSPEEPVMAGGLLDKPGPLPPFRILSHICTGPFAE</sequence>
<organism evidence="1 2">
    <name type="scientific">Pipistrellus kuhlii</name>
    <name type="common">Kuhl's pipistrelle</name>
    <dbReference type="NCBI Taxonomy" id="59472"/>
    <lineage>
        <taxon>Eukaryota</taxon>
        <taxon>Metazoa</taxon>
        <taxon>Chordata</taxon>
        <taxon>Craniata</taxon>
        <taxon>Vertebrata</taxon>
        <taxon>Euteleostomi</taxon>
        <taxon>Mammalia</taxon>
        <taxon>Eutheria</taxon>
        <taxon>Laurasiatheria</taxon>
        <taxon>Chiroptera</taxon>
        <taxon>Yangochiroptera</taxon>
        <taxon>Vespertilionidae</taxon>
        <taxon>Pipistrellus</taxon>
    </lineage>
</organism>
<dbReference type="AlphaFoldDB" id="A0A7J7Y8R2"/>
<name>A0A7J7Y8R2_PIPKU</name>
<evidence type="ECO:0000313" key="1">
    <source>
        <dbReference type="EMBL" id="KAF6357890.1"/>
    </source>
</evidence>
<dbReference type="InterPro" id="IPR024857">
    <property type="entry name" value="Cappuccino"/>
</dbReference>
<dbReference type="GO" id="GO:0031083">
    <property type="term" value="C:BLOC-1 complex"/>
    <property type="evidence" value="ECO:0007669"/>
    <property type="project" value="TreeGrafter"/>
</dbReference>
<reference evidence="1 2" key="1">
    <citation type="journal article" date="2020" name="Nature">
        <title>Six reference-quality genomes reveal evolution of bat adaptations.</title>
        <authorList>
            <person name="Jebb D."/>
            <person name="Huang Z."/>
            <person name="Pippel M."/>
            <person name="Hughes G.M."/>
            <person name="Lavrichenko K."/>
            <person name="Devanna P."/>
            <person name="Winkler S."/>
            <person name="Jermiin L.S."/>
            <person name="Skirmuntt E.C."/>
            <person name="Katzourakis A."/>
            <person name="Burkitt-Gray L."/>
            <person name="Ray D.A."/>
            <person name="Sullivan K.A.M."/>
            <person name="Roscito J.G."/>
            <person name="Kirilenko B.M."/>
            <person name="Davalos L.M."/>
            <person name="Corthals A.P."/>
            <person name="Power M.L."/>
            <person name="Jones G."/>
            <person name="Ransome R.D."/>
            <person name="Dechmann D.K.N."/>
            <person name="Locatelli A.G."/>
            <person name="Puechmaille S.J."/>
            <person name="Fedrigo O."/>
            <person name="Jarvis E.D."/>
            <person name="Hiller M."/>
            <person name="Vernes S.C."/>
            <person name="Myers E.W."/>
            <person name="Teeling E.C."/>
        </authorList>
    </citation>
    <scope>NUCLEOTIDE SEQUENCE [LARGE SCALE GENOMIC DNA]</scope>
    <source>
        <strain evidence="1">MPipKuh1</strain>
        <tissue evidence="1">Flight muscle</tissue>
    </source>
</reference>
<keyword evidence="2" id="KW-1185">Reference proteome</keyword>
<protein>
    <submittedName>
        <fullName evidence="1">Breast carcinoma amplified sequence 4</fullName>
    </submittedName>
</protein>